<dbReference type="EMBL" id="UAVW01000003">
    <property type="protein sequence ID" value="SQB10331.1"/>
    <property type="molecule type" value="Genomic_DNA"/>
</dbReference>
<name>A0A2X2U9C4_9FIRM</name>
<reference evidence="1 2" key="1">
    <citation type="submission" date="2018-06" db="EMBL/GenBank/DDBJ databases">
        <authorList>
            <consortium name="Pathogen Informatics"/>
            <person name="Doyle S."/>
        </authorList>
    </citation>
    <scope>NUCLEOTIDE SEQUENCE [LARGE SCALE GENOMIC DNA]</scope>
    <source>
        <strain evidence="1 2">NCTC11224</strain>
    </source>
</reference>
<dbReference type="Pfam" id="PF18941">
    <property type="entry name" value="DUF5688"/>
    <property type="match status" value="1"/>
</dbReference>
<evidence type="ECO:0000313" key="2">
    <source>
        <dbReference type="Proteomes" id="UP000251853"/>
    </source>
</evidence>
<dbReference type="Proteomes" id="UP000251853">
    <property type="component" value="Unassembled WGS sequence"/>
</dbReference>
<proteinExistence type="predicted"/>
<organism evidence="1 2">
    <name type="scientific">Enterocloster clostridioformis</name>
    <dbReference type="NCBI Taxonomy" id="1531"/>
    <lineage>
        <taxon>Bacteria</taxon>
        <taxon>Bacillati</taxon>
        <taxon>Bacillota</taxon>
        <taxon>Clostridia</taxon>
        <taxon>Lachnospirales</taxon>
        <taxon>Lachnospiraceae</taxon>
        <taxon>Enterocloster</taxon>
    </lineage>
</organism>
<keyword evidence="2" id="KW-1185">Reference proteome</keyword>
<gene>
    <name evidence="1" type="ORF">NCTC11224_01649</name>
</gene>
<dbReference type="RefSeq" id="WP_112481715.1">
    <property type="nucleotide sequence ID" value="NZ_JAIWZC010000001.1"/>
</dbReference>
<accession>A0A2X2U9C4</accession>
<protein>
    <submittedName>
        <fullName evidence="1">Uncharacterized protein</fullName>
    </submittedName>
</protein>
<dbReference type="InterPro" id="IPR043743">
    <property type="entry name" value="DUF5688"/>
</dbReference>
<sequence>MDYFNFKEEFLYQFIDLMEKSKMSGALNLVMEGLPGESITMTFKEYDRYCPVVSIEELFLRSQYEMLPVRILASETLEEFQTAETGGIRLKMDAVKNPLFVEFHAVNANKYQKRLEELELPYTRMGDMCIYYRFRVKEENEKLVYTMPVDEEDLQRWGMHVDQLHACVSDNSFSQYSVKIEPVAAVIREGLEEGFTLGRGKITNERASAWRLTGLGGAAGMLYRNILDEFAEEVNTDLYLLPVTAEETAIYAADQYTPADLQMRLERKKSLKGFVSHPLSESVLYYSLKSKTLTVHQSSLVKKTLV</sequence>
<evidence type="ECO:0000313" key="1">
    <source>
        <dbReference type="EMBL" id="SQB10331.1"/>
    </source>
</evidence>
<dbReference type="AlphaFoldDB" id="A0A2X2U9C4"/>